<dbReference type="PANTHER" id="PTHR38011">
    <property type="entry name" value="DIHYDROFOLATE REDUCTASE FAMILY PROTEIN (AFU_ORTHOLOGUE AFUA_8G06820)"/>
    <property type="match status" value="1"/>
</dbReference>
<accession>A0A0B8NGQ2</accession>
<dbReference type="Proteomes" id="UP000037179">
    <property type="component" value="Unassembled WGS sequence"/>
</dbReference>
<dbReference type="AlphaFoldDB" id="A0A0B8NGQ2"/>
<dbReference type="SUPFAM" id="SSF53597">
    <property type="entry name" value="Dihydrofolate reductase-like"/>
    <property type="match status" value="1"/>
</dbReference>
<sequence length="191" mass="21270">MRKVVAFEHMTLDGFAASNTELGLEWTFRSYSPELAAFHDEHIRADVGTVIYGRKTFVGMRDHWSSVSDSPEATAHDLEHAQWVTAIDKLAFSTTLESPEWNNTRIIGTDGAARINELKSEDGGALVIYGSPTLVHWFAEAGLIDEYRIVIHPVTIGAGTPLFRDKTELNLNLLESKVFDNGVLYTRYGIA</sequence>
<keyword evidence="3" id="KW-1185">Reference proteome</keyword>
<reference evidence="2 3" key="2">
    <citation type="journal article" date="2016" name="Genome Announc.">
        <title>Draft Genome Sequence of Erythromycin- and Oxytetracycline-Sensitive Nocardia seriolae Strain U-1 (NBRC 110359).</title>
        <authorList>
            <person name="Imajoh M."/>
            <person name="Sukeda M."/>
            <person name="Shimizu M."/>
            <person name="Yamane J."/>
            <person name="Ohnishi K."/>
            <person name="Oshima S."/>
        </authorList>
    </citation>
    <scope>NUCLEOTIDE SEQUENCE [LARGE SCALE GENOMIC DNA]</scope>
    <source>
        <strain evidence="2 3">U-1</strain>
    </source>
</reference>
<dbReference type="InterPro" id="IPR002734">
    <property type="entry name" value="RibDG_C"/>
</dbReference>
<dbReference type="InterPro" id="IPR024072">
    <property type="entry name" value="DHFR-like_dom_sf"/>
</dbReference>
<reference evidence="3" key="1">
    <citation type="submission" date="2015-07" db="EMBL/GenBank/DDBJ databases">
        <title>Nocardia seriolae U-1 whole genome shotgun sequence.</title>
        <authorList>
            <person name="Imajoh M."/>
            <person name="Fukumoto Y."/>
            <person name="Sukeda M."/>
            <person name="Yamane J."/>
            <person name="Yamasaki K."/>
            <person name="Shimizu M."/>
            <person name="Ohnishi K."/>
            <person name="Oshima S."/>
        </authorList>
    </citation>
    <scope>NUCLEOTIDE SEQUENCE [LARGE SCALE GENOMIC DNA]</scope>
    <source>
        <strain evidence="3">U-1</strain>
    </source>
</reference>
<gene>
    <name evidence="2" type="ORF">NSK11_contig00052-0029</name>
</gene>
<name>A0A0B8NGQ2_9NOCA</name>
<dbReference type="PANTHER" id="PTHR38011:SF11">
    <property type="entry name" value="2,5-DIAMINO-6-RIBOSYLAMINO-4(3H)-PYRIMIDINONE 5'-PHOSPHATE REDUCTASE"/>
    <property type="match status" value="1"/>
</dbReference>
<dbReference type="GO" id="GO:0008703">
    <property type="term" value="F:5-amino-6-(5-phosphoribosylamino)uracil reductase activity"/>
    <property type="evidence" value="ECO:0007669"/>
    <property type="project" value="InterPro"/>
</dbReference>
<dbReference type="GO" id="GO:0009231">
    <property type="term" value="P:riboflavin biosynthetic process"/>
    <property type="evidence" value="ECO:0007669"/>
    <property type="project" value="InterPro"/>
</dbReference>
<proteinExistence type="predicted"/>
<dbReference type="RefSeq" id="WP_033088133.1">
    <property type="nucleotide sequence ID" value="NZ_AP017900.1"/>
</dbReference>
<comment type="caution">
    <text evidence="2">The sequence shown here is derived from an EMBL/GenBank/DDBJ whole genome shotgun (WGS) entry which is preliminary data.</text>
</comment>
<dbReference type="InterPro" id="IPR050765">
    <property type="entry name" value="Riboflavin_Biosynth_HTPR"/>
</dbReference>
<dbReference type="GeneID" id="93371864"/>
<evidence type="ECO:0000313" key="3">
    <source>
        <dbReference type="Proteomes" id="UP000037179"/>
    </source>
</evidence>
<protein>
    <recommendedName>
        <fullName evidence="1">Bacterial bifunctional deaminase-reductase C-terminal domain-containing protein</fullName>
    </recommendedName>
</protein>
<feature type="domain" description="Bacterial bifunctional deaminase-reductase C-terminal" evidence="1">
    <location>
        <begin position="2"/>
        <end position="184"/>
    </location>
</feature>
<dbReference type="EMBL" id="BBYQ01000052">
    <property type="protein sequence ID" value="GAP29257.1"/>
    <property type="molecule type" value="Genomic_DNA"/>
</dbReference>
<organism evidence="2 3">
    <name type="scientific">Nocardia seriolae</name>
    <dbReference type="NCBI Taxonomy" id="37332"/>
    <lineage>
        <taxon>Bacteria</taxon>
        <taxon>Bacillati</taxon>
        <taxon>Actinomycetota</taxon>
        <taxon>Actinomycetes</taxon>
        <taxon>Mycobacteriales</taxon>
        <taxon>Nocardiaceae</taxon>
        <taxon>Nocardia</taxon>
    </lineage>
</organism>
<dbReference type="Pfam" id="PF01872">
    <property type="entry name" value="RibD_C"/>
    <property type="match status" value="1"/>
</dbReference>
<dbReference type="Gene3D" id="3.40.430.10">
    <property type="entry name" value="Dihydrofolate Reductase, subunit A"/>
    <property type="match status" value="1"/>
</dbReference>
<evidence type="ECO:0000313" key="2">
    <source>
        <dbReference type="EMBL" id="GAP29257.1"/>
    </source>
</evidence>
<evidence type="ECO:0000259" key="1">
    <source>
        <dbReference type="Pfam" id="PF01872"/>
    </source>
</evidence>